<feature type="region of interest" description="Disordered" evidence="1">
    <location>
        <begin position="105"/>
        <end position="240"/>
    </location>
</feature>
<feature type="compositionally biased region" description="Low complexity" evidence="1">
    <location>
        <begin position="191"/>
        <end position="219"/>
    </location>
</feature>
<feature type="compositionally biased region" description="Pro residues" evidence="1">
    <location>
        <begin position="230"/>
        <end position="240"/>
    </location>
</feature>
<evidence type="ECO:0000313" key="3">
    <source>
        <dbReference type="Proteomes" id="UP001180531"/>
    </source>
</evidence>
<sequence length="240" mass="24753">MSAGERGRVGGRDRDGEDALERATEEALALLAGERRDAARGVRPAETAQAADPARETARGREERFRFDFDADPFAEPFVPPEAERGVVDAGRLDVPFAGVRFYDTLLAPDPPLPETGAAPRTPSASAVPIPAPGKEPDTRPMAVHGSARRSGAPASPADQSGADPAVPADRGRAAAKPKKRPASAKRRRAAVAPVDAESADPSRAATAATDSATADAEPGTPPRVAAPADPTPEEPPSPS</sequence>
<proteinExistence type="predicted"/>
<feature type="compositionally biased region" description="Low complexity" evidence="1">
    <location>
        <begin position="149"/>
        <end position="158"/>
    </location>
</feature>
<feature type="compositionally biased region" description="Basic residues" evidence="1">
    <location>
        <begin position="174"/>
        <end position="190"/>
    </location>
</feature>
<name>A0ABU2SVS1_9ACTN</name>
<evidence type="ECO:0000256" key="1">
    <source>
        <dbReference type="SAM" id="MobiDB-lite"/>
    </source>
</evidence>
<comment type="caution">
    <text evidence="2">The sequence shown here is derived from an EMBL/GenBank/DDBJ whole genome shotgun (WGS) entry which is preliminary data.</text>
</comment>
<keyword evidence="3" id="KW-1185">Reference proteome</keyword>
<accession>A0ABU2SVS1</accession>
<feature type="non-terminal residue" evidence="2">
    <location>
        <position position="240"/>
    </location>
</feature>
<reference evidence="2" key="1">
    <citation type="submission" date="2024-05" db="EMBL/GenBank/DDBJ databases">
        <title>30 novel species of actinomycetes from the DSMZ collection.</title>
        <authorList>
            <person name="Nouioui I."/>
        </authorList>
    </citation>
    <scope>NUCLEOTIDE SEQUENCE</scope>
    <source>
        <strain evidence="2">DSM 40473</strain>
    </source>
</reference>
<gene>
    <name evidence="2" type="ORF">RM609_29015</name>
</gene>
<dbReference type="Proteomes" id="UP001180531">
    <property type="component" value="Unassembled WGS sequence"/>
</dbReference>
<organism evidence="2 3">
    <name type="scientific">Streptomyces hesseae</name>
    <dbReference type="NCBI Taxonomy" id="3075519"/>
    <lineage>
        <taxon>Bacteria</taxon>
        <taxon>Bacillati</taxon>
        <taxon>Actinomycetota</taxon>
        <taxon>Actinomycetes</taxon>
        <taxon>Kitasatosporales</taxon>
        <taxon>Streptomycetaceae</taxon>
        <taxon>Streptomyces</taxon>
    </lineage>
</organism>
<protein>
    <submittedName>
        <fullName evidence="2">Uncharacterized protein</fullName>
    </submittedName>
</protein>
<feature type="region of interest" description="Disordered" evidence="1">
    <location>
        <begin position="1"/>
        <end position="22"/>
    </location>
</feature>
<feature type="region of interest" description="Disordered" evidence="1">
    <location>
        <begin position="35"/>
        <end position="63"/>
    </location>
</feature>
<feature type="compositionally biased region" description="Basic and acidic residues" evidence="1">
    <location>
        <begin position="53"/>
        <end position="63"/>
    </location>
</feature>
<dbReference type="EMBL" id="JAVRFI010000026">
    <property type="protein sequence ID" value="MDT0453103.1"/>
    <property type="molecule type" value="Genomic_DNA"/>
</dbReference>
<evidence type="ECO:0000313" key="2">
    <source>
        <dbReference type="EMBL" id="MDT0453103.1"/>
    </source>
</evidence>